<feature type="region of interest" description="Disordered" evidence="1">
    <location>
        <begin position="62"/>
        <end position="87"/>
    </location>
</feature>
<proteinExistence type="predicted"/>
<dbReference type="AlphaFoldDB" id="A0A6A4TGD2"/>
<name>A0A6A4TGD2_SCOMX</name>
<protein>
    <submittedName>
        <fullName evidence="2">Uncharacterized protein</fullName>
    </submittedName>
</protein>
<dbReference type="EMBL" id="VEVO01000003">
    <property type="protein sequence ID" value="KAF0044255.1"/>
    <property type="molecule type" value="Genomic_DNA"/>
</dbReference>
<organism evidence="2 3">
    <name type="scientific">Scophthalmus maximus</name>
    <name type="common">Turbot</name>
    <name type="synonym">Psetta maxima</name>
    <dbReference type="NCBI Taxonomy" id="52904"/>
    <lineage>
        <taxon>Eukaryota</taxon>
        <taxon>Metazoa</taxon>
        <taxon>Chordata</taxon>
        <taxon>Craniata</taxon>
        <taxon>Vertebrata</taxon>
        <taxon>Euteleostomi</taxon>
        <taxon>Actinopterygii</taxon>
        <taxon>Neopterygii</taxon>
        <taxon>Teleostei</taxon>
        <taxon>Neoteleostei</taxon>
        <taxon>Acanthomorphata</taxon>
        <taxon>Carangaria</taxon>
        <taxon>Pleuronectiformes</taxon>
        <taxon>Pleuronectoidei</taxon>
        <taxon>Scophthalmidae</taxon>
        <taxon>Scophthalmus</taxon>
    </lineage>
</organism>
<evidence type="ECO:0000313" key="2">
    <source>
        <dbReference type="EMBL" id="KAF0044255.1"/>
    </source>
</evidence>
<evidence type="ECO:0000313" key="3">
    <source>
        <dbReference type="Proteomes" id="UP000438429"/>
    </source>
</evidence>
<accession>A0A6A4TGD2</accession>
<dbReference type="Proteomes" id="UP000438429">
    <property type="component" value="Unassembled WGS sequence"/>
</dbReference>
<reference evidence="2 3" key="1">
    <citation type="submission" date="2019-06" db="EMBL/GenBank/DDBJ databases">
        <title>Draft genomes of female and male turbot (Scophthalmus maximus).</title>
        <authorList>
            <person name="Xu H."/>
            <person name="Xu X.-W."/>
            <person name="Shao C."/>
            <person name="Chen S."/>
        </authorList>
    </citation>
    <scope>NUCLEOTIDE SEQUENCE [LARGE SCALE GENOMIC DNA]</scope>
    <source>
        <strain evidence="2">Ysfricsl-2016a</strain>
        <tissue evidence="2">Blood</tissue>
    </source>
</reference>
<comment type="caution">
    <text evidence="2">The sequence shown here is derived from an EMBL/GenBank/DDBJ whole genome shotgun (WGS) entry which is preliminary data.</text>
</comment>
<evidence type="ECO:0000256" key="1">
    <source>
        <dbReference type="SAM" id="MobiDB-lite"/>
    </source>
</evidence>
<gene>
    <name evidence="2" type="ORF">F2P81_003413</name>
</gene>
<sequence>MTTRPAPYICFTRSSVRLSDRCFIFKRHMASSRTPKDNLLFKVQKTLSLHQQQQRNFQKLLDLTERSGHLSRQRRETKHRPHHRLSH</sequence>
<feature type="compositionally biased region" description="Basic residues" evidence="1">
    <location>
        <begin position="69"/>
        <end position="87"/>
    </location>
</feature>